<feature type="region of interest" description="Disordered" evidence="1">
    <location>
        <begin position="1"/>
        <end position="23"/>
    </location>
</feature>
<name>A0A7D7MAL7_PLAMR</name>
<proteinExistence type="predicted"/>
<dbReference type="AlphaFoldDB" id="A0A7D7MAL7"/>
<gene>
    <name evidence="3" type="ORF">H1Q58_13415</name>
</gene>
<evidence type="ECO:0000256" key="2">
    <source>
        <dbReference type="SAM" id="Phobius"/>
    </source>
</evidence>
<accession>A0A7D7MAL7</accession>
<evidence type="ECO:0000313" key="4">
    <source>
        <dbReference type="Proteomes" id="UP000514716"/>
    </source>
</evidence>
<sequence>MADWRQKMSNISKTKGDSAPENAKRAGMGCLIGLIVITAILTLVMAIGLFTNAHWVIGGFTLLFSIASIGTVLALAWPHRPKPL</sequence>
<evidence type="ECO:0000313" key="3">
    <source>
        <dbReference type="EMBL" id="QMT16955.1"/>
    </source>
</evidence>
<keyword evidence="4" id="KW-1185">Reference proteome</keyword>
<dbReference type="EMBL" id="CP059540">
    <property type="protein sequence ID" value="QMT16955.1"/>
    <property type="molecule type" value="Genomic_DNA"/>
</dbReference>
<dbReference type="RefSeq" id="WP_182091810.1">
    <property type="nucleotide sequence ID" value="NZ_CP059540.1"/>
</dbReference>
<dbReference type="Proteomes" id="UP000514716">
    <property type="component" value="Chromosome"/>
</dbReference>
<keyword evidence="2" id="KW-0812">Transmembrane</keyword>
<feature type="transmembrane region" description="Helical" evidence="2">
    <location>
        <begin position="56"/>
        <end position="77"/>
    </location>
</feature>
<reference evidence="3 4" key="1">
    <citation type="submission" date="2020-07" db="EMBL/GenBank/DDBJ databases">
        <title>Screening of a cold-adapted Planococcus bacterium producing protease in traditional shrimp paste and protease identification by genome sequencing.</title>
        <authorList>
            <person name="Gao R."/>
            <person name="Leng W."/>
            <person name="Chu Q."/>
            <person name="Wu X."/>
            <person name="Liu H."/>
            <person name="Li X."/>
        </authorList>
    </citation>
    <scope>NUCLEOTIDE SEQUENCE [LARGE SCALE GENOMIC DNA]</scope>
    <source>
        <strain evidence="3 4">XJ11</strain>
    </source>
</reference>
<feature type="compositionally biased region" description="Basic and acidic residues" evidence="1">
    <location>
        <begin position="14"/>
        <end position="23"/>
    </location>
</feature>
<keyword evidence="2" id="KW-1133">Transmembrane helix</keyword>
<evidence type="ECO:0000256" key="1">
    <source>
        <dbReference type="SAM" id="MobiDB-lite"/>
    </source>
</evidence>
<keyword evidence="2" id="KW-0472">Membrane</keyword>
<organism evidence="3 4">
    <name type="scientific">Planococcus maritimus</name>
    <dbReference type="NCBI Taxonomy" id="192421"/>
    <lineage>
        <taxon>Bacteria</taxon>
        <taxon>Bacillati</taxon>
        <taxon>Bacillota</taxon>
        <taxon>Bacilli</taxon>
        <taxon>Bacillales</taxon>
        <taxon>Caryophanaceae</taxon>
        <taxon>Planococcus</taxon>
    </lineage>
</organism>
<dbReference type="KEGG" id="pdec:H1Q58_13415"/>
<feature type="transmembrane region" description="Helical" evidence="2">
    <location>
        <begin position="30"/>
        <end position="50"/>
    </location>
</feature>
<protein>
    <submittedName>
        <fullName evidence="3">Uncharacterized protein</fullName>
    </submittedName>
</protein>